<keyword evidence="1" id="KW-0732">Signal</keyword>
<organism evidence="2 3">
    <name type="scientific">Celeribacter arenosi</name>
    <dbReference type="NCBI Taxonomy" id="792649"/>
    <lineage>
        <taxon>Bacteria</taxon>
        <taxon>Pseudomonadati</taxon>
        <taxon>Pseudomonadota</taxon>
        <taxon>Alphaproteobacteria</taxon>
        <taxon>Rhodobacterales</taxon>
        <taxon>Roseobacteraceae</taxon>
        <taxon>Celeribacter</taxon>
    </lineage>
</organism>
<gene>
    <name evidence="2" type="ORF">GCM10022404_10330</name>
</gene>
<evidence type="ECO:0000313" key="3">
    <source>
        <dbReference type="Proteomes" id="UP001399917"/>
    </source>
</evidence>
<protein>
    <recommendedName>
        <fullName evidence="4">Lipoprotein</fullName>
    </recommendedName>
</protein>
<keyword evidence="3" id="KW-1185">Reference proteome</keyword>
<dbReference type="EMBL" id="BAABDF010000005">
    <property type="protein sequence ID" value="GAA3861592.1"/>
    <property type="molecule type" value="Genomic_DNA"/>
</dbReference>
<name>A0ABP7K0P1_9RHOB</name>
<dbReference type="PROSITE" id="PS51257">
    <property type="entry name" value="PROKAR_LIPOPROTEIN"/>
    <property type="match status" value="1"/>
</dbReference>
<evidence type="ECO:0000313" key="2">
    <source>
        <dbReference type="EMBL" id="GAA3861592.1"/>
    </source>
</evidence>
<reference evidence="3" key="1">
    <citation type="journal article" date="2019" name="Int. J. Syst. Evol. Microbiol.">
        <title>The Global Catalogue of Microorganisms (GCM) 10K type strain sequencing project: providing services to taxonomists for standard genome sequencing and annotation.</title>
        <authorList>
            <consortium name="The Broad Institute Genomics Platform"/>
            <consortium name="The Broad Institute Genome Sequencing Center for Infectious Disease"/>
            <person name="Wu L."/>
            <person name="Ma J."/>
        </authorList>
    </citation>
    <scope>NUCLEOTIDE SEQUENCE [LARGE SCALE GENOMIC DNA]</scope>
    <source>
        <strain evidence="3">JCM 17190</strain>
    </source>
</reference>
<dbReference type="RefSeq" id="WP_344844454.1">
    <property type="nucleotide sequence ID" value="NZ_BAABDF010000005.1"/>
</dbReference>
<proteinExistence type="predicted"/>
<accession>A0ABP7K0P1</accession>
<comment type="caution">
    <text evidence="2">The sequence shown here is derived from an EMBL/GenBank/DDBJ whole genome shotgun (WGS) entry which is preliminary data.</text>
</comment>
<evidence type="ECO:0000256" key="1">
    <source>
        <dbReference type="SAM" id="SignalP"/>
    </source>
</evidence>
<dbReference type="Proteomes" id="UP001399917">
    <property type="component" value="Unassembled WGS sequence"/>
</dbReference>
<sequence length="205" mass="22430">MRVIRHTLLLVAVAILAACGAAEPKWAPDAEVARSVYRDPTPPALTLYTVISNKSGAGLHSALMVNAPSQRAIFDPAGTFKHPHLPERNDVIFGMSDAAVDFYIDYHARITFRVVEQKIPVSPQVAELVLARIQAYGAVPKANCANSISDILKDVPGFSDAPQTYFPNRLMAWMSTKPITSSQTHYDNSPDDNDGMIYAPPLRLQ</sequence>
<feature type="signal peptide" evidence="1">
    <location>
        <begin position="1"/>
        <end position="17"/>
    </location>
</feature>
<evidence type="ECO:0008006" key="4">
    <source>
        <dbReference type="Google" id="ProtNLM"/>
    </source>
</evidence>
<feature type="chain" id="PRO_5045316994" description="Lipoprotein" evidence="1">
    <location>
        <begin position="18"/>
        <end position="205"/>
    </location>
</feature>